<dbReference type="CDD" id="cd18094">
    <property type="entry name" value="SpoU-like_TrmL"/>
    <property type="match status" value="1"/>
</dbReference>
<keyword evidence="1 6" id="KW-0963">Cytoplasm</keyword>
<dbReference type="GO" id="GO:0002132">
    <property type="term" value="P:wobble position uridine ribose methylation"/>
    <property type="evidence" value="ECO:0007669"/>
    <property type="project" value="TreeGrafter"/>
</dbReference>
<evidence type="ECO:0000256" key="2">
    <source>
        <dbReference type="ARBA" id="ARBA00022603"/>
    </source>
</evidence>
<dbReference type="GO" id="GO:0141098">
    <property type="term" value="F:tRNA (cytidine(34)-2'-O)-methyltransferase activity"/>
    <property type="evidence" value="ECO:0007669"/>
    <property type="project" value="RHEA"/>
</dbReference>
<dbReference type="AlphaFoldDB" id="A0A1I4RY35"/>
<dbReference type="OrthoDB" id="9789043at2"/>
<organism evidence="9 10">
    <name type="scientific">Halopseudomonas yangmingensis</name>
    <dbReference type="NCBI Taxonomy" id="1720063"/>
    <lineage>
        <taxon>Bacteria</taxon>
        <taxon>Pseudomonadati</taxon>
        <taxon>Pseudomonadota</taxon>
        <taxon>Gammaproteobacteria</taxon>
        <taxon>Pseudomonadales</taxon>
        <taxon>Pseudomonadaceae</taxon>
        <taxon>Halopseudomonas</taxon>
    </lineage>
</organism>
<reference evidence="10" key="1">
    <citation type="submission" date="2016-10" db="EMBL/GenBank/DDBJ databases">
        <authorList>
            <person name="Varghese N."/>
            <person name="Submissions S."/>
        </authorList>
    </citation>
    <scope>NUCLEOTIDE SEQUENCE [LARGE SCALE GENOMIC DNA]</scope>
    <source>
        <strain evidence="10">DSM 24213</strain>
    </source>
</reference>
<feature type="domain" description="tRNA/rRNA methyltransferase SpoU type" evidence="8">
    <location>
        <begin position="2"/>
        <end position="142"/>
    </location>
</feature>
<evidence type="ECO:0000256" key="6">
    <source>
        <dbReference type="HAMAP-Rule" id="MF_01885"/>
    </source>
</evidence>
<dbReference type="FunFam" id="3.40.1280.10:FF:000002">
    <property type="entry name" value="Peptidylprolyl isomerase"/>
    <property type="match status" value="1"/>
</dbReference>
<dbReference type="InterPro" id="IPR001537">
    <property type="entry name" value="SpoU_MeTrfase"/>
</dbReference>
<evidence type="ECO:0000256" key="1">
    <source>
        <dbReference type="ARBA" id="ARBA00022490"/>
    </source>
</evidence>
<dbReference type="EC" id="2.1.1.207" evidence="6"/>
<dbReference type="Pfam" id="PF00588">
    <property type="entry name" value="SpoU_methylase"/>
    <property type="match status" value="1"/>
</dbReference>
<dbReference type="PANTHER" id="PTHR42971:SF1">
    <property type="entry name" value="TRNA (CYTIDINE(34)-2'-O)-METHYLTRANSFERASE"/>
    <property type="match status" value="1"/>
</dbReference>
<feature type="binding site" evidence="6 7">
    <location>
        <position position="100"/>
    </location>
    <ligand>
        <name>S-adenosyl-L-methionine</name>
        <dbReference type="ChEBI" id="CHEBI:59789"/>
    </ligand>
</feature>
<dbReference type="GO" id="GO:0141102">
    <property type="term" value="F:tRNA (5-carboxymethylaminomethyluridine(34)-2'-O)-methyltransferase activity"/>
    <property type="evidence" value="ECO:0007669"/>
    <property type="project" value="RHEA"/>
</dbReference>
<protein>
    <recommendedName>
        <fullName evidence="6">tRNA (cytidine(34)-2'-O)-methyltransferase</fullName>
        <ecNumber evidence="6">2.1.1.207</ecNumber>
    </recommendedName>
    <alternativeName>
        <fullName evidence="6">tRNA (cytidine/uridine-2'-O-)-methyltransferase TrmL</fullName>
    </alternativeName>
</protein>
<dbReference type="GO" id="GO:0003723">
    <property type="term" value="F:RNA binding"/>
    <property type="evidence" value="ECO:0007669"/>
    <property type="project" value="InterPro"/>
</dbReference>
<keyword evidence="2 6" id="KW-0489">Methyltransferase</keyword>
<evidence type="ECO:0000256" key="4">
    <source>
        <dbReference type="ARBA" id="ARBA00022691"/>
    </source>
</evidence>
<comment type="function">
    <text evidence="6">Methylates the ribose at the nucleotide 34 wobble position in the two leucyl isoacceptors tRNA(Leu)(CmAA) and tRNA(Leu)(cmnm5UmAA). Catalyzes the methyl transfer from S-adenosyl-L-methionine to the 2'-OH of the wobble nucleotide.</text>
</comment>
<keyword evidence="10" id="KW-1185">Reference proteome</keyword>
<comment type="catalytic activity">
    <reaction evidence="6">
        <text>cytidine(34) in tRNA + S-adenosyl-L-methionine = 2'-O-methylcytidine(34) in tRNA + S-adenosyl-L-homocysteine + H(+)</text>
        <dbReference type="Rhea" id="RHEA:43084"/>
        <dbReference type="Rhea" id="RHEA-COMP:10331"/>
        <dbReference type="Rhea" id="RHEA-COMP:10332"/>
        <dbReference type="ChEBI" id="CHEBI:15378"/>
        <dbReference type="ChEBI" id="CHEBI:57856"/>
        <dbReference type="ChEBI" id="CHEBI:59789"/>
        <dbReference type="ChEBI" id="CHEBI:74495"/>
        <dbReference type="ChEBI" id="CHEBI:82748"/>
        <dbReference type="EC" id="2.1.1.207"/>
    </reaction>
</comment>
<evidence type="ECO:0000256" key="7">
    <source>
        <dbReference type="PIRSR" id="PIRSR029256-1"/>
    </source>
</evidence>
<gene>
    <name evidence="6" type="primary">trmL</name>
    <name evidence="9" type="ORF">SAMN05216217_10855</name>
</gene>
<dbReference type="PANTHER" id="PTHR42971">
    <property type="entry name" value="TRNA (CYTIDINE(34)-2'-O)-METHYLTRANSFERASE"/>
    <property type="match status" value="1"/>
</dbReference>
<keyword evidence="3 6" id="KW-0808">Transferase</keyword>
<evidence type="ECO:0000256" key="5">
    <source>
        <dbReference type="ARBA" id="ARBA00022694"/>
    </source>
</evidence>
<dbReference type="GO" id="GO:0042802">
    <property type="term" value="F:identical protein binding"/>
    <property type="evidence" value="ECO:0007669"/>
    <property type="project" value="UniProtKB-ARBA"/>
</dbReference>
<name>A0A1I4RY35_9GAMM</name>
<keyword evidence="5 6" id="KW-0819">tRNA processing</keyword>
<accession>A0A1I4RY35</accession>
<evidence type="ECO:0000256" key="3">
    <source>
        <dbReference type="ARBA" id="ARBA00022679"/>
    </source>
</evidence>
<comment type="subcellular location">
    <subcellularLocation>
        <location evidence="6">Cytoplasm</location>
    </subcellularLocation>
</comment>
<dbReference type="GO" id="GO:0005737">
    <property type="term" value="C:cytoplasm"/>
    <property type="evidence" value="ECO:0007669"/>
    <property type="project" value="UniProtKB-SubCell"/>
</dbReference>
<comment type="catalytic activity">
    <reaction evidence="6">
        <text>5-carboxymethylaminomethyluridine(34) in tRNA(Leu) + S-adenosyl-L-methionine = 5-carboxymethylaminomethyl-2'-O-methyluridine(34) in tRNA(Leu) + S-adenosyl-L-homocysteine + H(+)</text>
        <dbReference type="Rhea" id="RHEA:43088"/>
        <dbReference type="Rhea" id="RHEA-COMP:10333"/>
        <dbReference type="Rhea" id="RHEA-COMP:10334"/>
        <dbReference type="ChEBI" id="CHEBI:15378"/>
        <dbReference type="ChEBI" id="CHEBI:57856"/>
        <dbReference type="ChEBI" id="CHEBI:59789"/>
        <dbReference type="ChEBI" id="CHEBI:74508"/>
        <dbReference type="ChEBI" id="CHEBI:74511"/>
        <dbReference type="EC" id="2.1.1.207"/>
    </reaction>
</comment>
<feature type="binding site" evidence="6 7">
    <location>
        <position position="130"/>
    </location>
    <ligand>
        <name>S-adenosyl-L-methionine</name>
        <dbReference type="ChEBI" id="CHEBI:59789"/>
    </ligand>
</feature>
<comment type="similarity">
    <text evidence="6">Belongs to the class IV-like SAM-binding methyltransferase superfamily. RNA methyltransferase TrmH family. TrmL subfamily.</text>
</comment>
<evidence type="ECO:0000313" key="10">
    <source>
        <dbReference type="Proteomes" id="UP000243629"/>
    </source>
</evidence>
<dbReference type="InterPro" id="IPR016914">
    <property type="entry name" value="TrmL"/>
</dbReference>
<dbReference type="NCBIfam" id="TIGR00185">
    <property type="entry name" value="tRNA_yibK_trmL"/>
    <property type="match status" value="1"/>
</dbReference>
<feature type="binding site" evidence="6 7">
    <location>
        <position position="122"/>
    </location>
    <ligand>
        <name>S-adenosyl-L-methionine</name>
        <dbReference type="ChEBI" id="CHEBI:59789"/>
    </ligand>
</feature>
<keyword evidence="4 6" id="KW-0949">S-adenosyl-L-methionine</keyword>
<dbReference type="STRING" id="1720063.SAMN05216217_10855"/>
<dbReference type="InterPro" id="IPR029028">
    <property type="entry name" value="Alpha/beta_knot_MTases"/>
</dbReference>
<feature type="binding site" evidence="6 7">
    <location>
        <position position="78"/>
    </location>
    <ligand>
        <name>S-adenosyl-L-methionine</name>
        <dbReference type="ChEBI" id="CHEBI:59789"/>
    </ligand>
</feature>
<dbReference type="InterPro" id="IPR029026">
    <property type="entry name" value="tRNA_m1G_MTases_N"/>
</dbReference>
<dbReference type="EMBL" id="FOUI01000008">
    <property type="protein sequence ID" value="SFM57206.1"/>
    <property type="molecule type" value="Genomic_DNA"/>
</dbReference>
<proteinExistence type="inferred from homology"/>
<evidence type="ECO:0000259" key="8">
    <source>
        <dbReference type="Pfam" id="PF00588"/>
    </source>
</evidence>
<dbReference type="Proteomes" id="UP000243629">
    <property type="component" value="Unassembled WGS sequence"/>
</dbReference>
<dbReference type="RefSeq" id="WP_093475711.1">
    <property type="nucleotide sequence ID" value="NZ_FOUI01000008.1"/>
</dbReference>
<dbReference type="GO" id="GO:0002131">
    <property type="term" value="P:wobble position cytosine ribose methylation"/>
    <property type="evidence" value="ECO:0007669"/>
    <property type="project" value="TreeGrafter"/>
</dbReference>
<dbReference type="HAMAP" id="MF_01885">
    <property type="entry name" value="tRNA_methyltr_TrmL"/>
    <property type="match status" value="1"/>
</dbReference>
<sequence length="154" mass="17309">MFHIALLEPEIPPNTGNIIRLCANTGSQLHLIQPLGFELDDKRLRRAGLDYHEFAALKVHANLQSCLDSVQPQRVFALSTKGTRWFSEVEYRPGDLFLFGPESRGLPVDIRESLPPEQVLRIPMQPDSRSLNLSNSAAVLVYEAWRQQGFAGAQ</sequence>
<evidence type="ECO:0000313" key="9">
    <source>
        <dbReference type="EMBL" id="SFM57206.1"/>
    </source>
</evidence>
<dbReference type="SUPFAM" id="SSF75217">
    <property type="entry name" value="alpha/beta knot"/>
    <property type="match status" value="1"/>
</dbReference>
<dbReference type="Gene3D" id="3.40.1280.10">
    <property type="match status" value="1"/>
</dbReference>
<comment type="subunit">
    <text evidence="6">Homodimer.</text>
</comment>
<dbReference type="PIRSF" id="PIRSF029256">
    <property type="entry name" value="SpoU_TrmH_prd"/>
    <property type="match status" value="1"/>
</dbReference>